<keyword evidence="12" id="KW-0961">Cell wall biogenesis/degradation</keyword>
<dbReference type="InterPro" id="IPR050515">
    <property type="entry name" value="Beta-lactam/transpept"/>
</dbReference>
<protein>
    <submittedName>
        <fullName evidence="16">Penicillin-binding protein 2</fullName>
    </submittedName>
</protein>
<comment type="caution">
    <text evidence="16">The sequence shown here is derived from an EMBL/GenBank/DDBJ whole genome shotgun (WGS) entry which is preliminary data.</text>
</comment>
<organism evidence="16 17">
    <name type="scientific">Candidatus Komeilibacteria bacterium RIFOXYC1_FULL_37_11</name>
    <dbReference type="NCBI Taxonomy" id="1798555"/>
    <lineage>
        <taxon>Bacteria</taxon>
        <taxon>Candidatus Komeiliibacteriota</taxon>
    </lineage>
</organism>
<dbReference type="GO" id="GO:0071555">
    <property type="term" value="P:cell wall organization"/>
    <property type="evidence" value="ECO:0007669"/>
    <property type="project" value="UniProtKB-KW"/>
</dbReference>
<evidence type="ECO:0000256" key="12">
    <source>
        <dbReference type="ARBA" id="ARBA00023316"/>
    </source>
</evidence>
<evidence type="ECO:0000256" key="13">
    <source>
        <dbReference type="SAM" id="Phobius"/>
    </source>
</evidence>
<evidence type="ECO:0000256" key="8">
    <source>
        <dbReference type="ARBA" id="ARBA00022960"/>
    </source>
</evidence>
<dbReference type="GO" id="GO:0008360">
    <property type="term" value="P:regulation of cell shape"/>
    <property type="evidence" value="ECO:0007669"/>
    <property type="project" value="UniProtKB-KW"/>
</dbReference>
<evidence type="ECO:0000256" key="2">
    <source>
        <dbReference type="ARBA" id="ARBA00004236"/>
    </source>
</evidence>
<proteinExistence type="predicted"/>
<dbReference type="GO" id="GO:0009252">
    <property type="term" value="P:peptidoglycan biosynthetic process"/>
    <property type="evidence" value="ECO:0007669"/>
    <property type="project" value="UniProtKB-KW"/>
</dbReference>
<dbReference type="InterPro" id="IPR001460">
    <property type="entry name" value="PCN-bd_Tpept"/>
</dbReference>
<dbReference type="GO" id="GO:0071972">
    <property type="term" value="F:peptidoglycan L,D-transpeptidase activity"/>
    <property type="evidence" value="ECO:0007669"/>
    <property type="project" value="TreeGrafter"/>
</dbReference>
<dbReference type="AlphaFoldDB" id="A0A1G2BZB0"/>
<evidence type="ECO:0000256" key="3">
    <source>
        <dbReference type="ARBA" id="ARBA00022475"/>
    </source>
</evidence>
<dbReference type="PANTHER" id="PTHR30627">
    <property type="entry name" value="PEPTIDOGLYCAN D,D-TRANSPEPTIDASE"/>
    <property type="match status" value="1"/>
</dbReference>
<dbReference type="GO" id="GO:0006508">
    <property type="term" value="P:proteolysis"/>
    <property type="evidence" value="ECO:0007669"/>
    <property type="project" value="UniProtKB-KW"/>
</dbReference>
<dbReference type="SUPFAM" id="SSF56601">
    <property type="entry name" value="beta-lactamase/transpeptidase-like"/>
    <property type="match status" value="1"/>
</dbReference>
<evidence type="ECO:0000259" key="14">
    <source>
        <dbReference type="Pfam" id="PF00905"/>
    </source>
</evidence>
<dbReference type="GO" id="GO:0008658">
    <property type="term" value="F:penicillin binding"/>
    <property type="evidence" value="ECO:0007669"/>
    <property type="project" value="InterPro"/>
</dbReference>
<keyword evidence="11 13" id="KW-0472">Membrane</keyword>
<dbReference type="EMBL" id="MHKQ01000010">
    <property type="protein sequence ID" value="OGY94251.1"/>
    <property type="molecule type" value="Genomic_DNA"/>
</dbReference>
<evidence type="ECO:0000256" key="10">
    <source>
        <dbReference type="ARBA" id="ARBA00022989"/>
    </source>
</evidence>
<evidence type="ECO:0000313" key="16">
    <source>
        <dbReference type="EMBL" id="OGY94251.1"/>
    </source>
</evidence>
<feature type="domain" description="Penicillin-binding protein dimerisation" evidence="15">
    <location>
        <begin position="95"/>
        <end position="258"/>
    </location>
</feature>
<dbReference type="Gene3D" id="3.40.710.10">
    <property type="entry name" value="DD-peptidase/beta-lactamase superfamily"/>
    <property type="match status" value="1"/>
</dbReference>
<gene>
    <name evidence="16" type="ORF">A2406_02010</name>
</gene>
<evidence type="ECO:0000256" key="9">
    <source>
        <dbReference type="ARBA" id="ARBA00022984"/>
    </source>
</evidence>
<dbReference type="InterPro" id="IPR036138">
    <property type="entry name" value="PBP_dimer_sf"/>
</dbReference>
<dbReference type="Pfam" id="PF00905">
    <property type="entry name" value="Transpeptidase"/>
    <property type="match status" value="1"/>
</dbReference>
<dbReference type="Gene3D" id="3.30.1390.30">
    <property type="entry name" value="Penicillin-binding protein 2a, domain 3"/>
    <property type="match status" value="1"/>
</dbReference>
<keyword evidence="9" id="KW-0573">Peptidoglycan synthesis</keyword>
<dbReference type="Gene3D" id="3.90.1310.10">
    <property type="entry name" value="Penicillin-binding protein 2a (Domain 2)"/>
    <property type="match status" value="1"/>
</dbReference>
<accession>A0A1G2BZB0</accession>
<dbReference type="InterPro" id="IPR005311">
    <property type="entry name" value="PBP_dimer"/>
</dbReference>
<comment type="subcellular location">
    <subcellularLocation>
        <location evidence="2">Cell membrane</location>
    </subcellularLocation>
    <subcellularLocation>
        <location evidence="1">Membrane</location>
        <topology evidence="1">Single-pass membrane protein</topology>
    </subcellularLocation>
</comment>
<sequence length="635" mass="71731">MIKNNPFKIQEGQIRDSSVRTYVRQKKTGDYLDFGLADKTQSLGKFFDDKKIRSLFFVFALFMMILFSRSLYLQAVRGEYFRTVAEGNRIRSEIIKANRGLLYDRFGNLLVKNVSYFFLYLEKDILPEDDLVKQDLFTKLASILEMPQDKLIETISSQDQPADRILLYENLPYELAMKLIILSETYPSIDVSYEPRRQYFSNLGMSHSLGYLGVVAEEDIENRQYNYHDRLGKTGLELIYEDFLKGKDGIRQIEVDALFREKNILSMLDPIDGDDLTLTIDAKAQEKLFEIMKNQAANYDKRKMAAVVLDAQDGGVLAMVSLPDYDNNIFTTVLNNEDYQRVLSDEDLPLLNRVVSGTYPMGSVFKTIVSAAALEEKIITPSFTVNSTGGVQVGNNFFPDWRSSGHGLTNIYWALADSVNTFFYSIGGGNNQWLSLGLGVDKIMEYAKKFGLGDTTKIDLNAEATGFLPSKEWKEKTFGERWYLGDTYNLSIGQGFLSVTPIQAATVMSYFANQGLAYNPHFIKEIKSSSGTEIYQPKIFLDHVISDDSLETIRKGLRMTVTDGTAQSLQAVPISVAGKTGTAQFNRNKTPHSWMAAFAPYDDAKIVTAVIVEEGGDIGLAVTITREFMQWYFSQ</sequence>
<evidence type="ECO:0000256" key="1">
    <source>
        <dbReference type="ARBA" id="ARBA00004167"/>
    </source>
</evidence>
<dbReference type="PANTHER" id="PTHR30627:SF2">
    <property type="entry name" value="PEPTIDOGLYCAN D,D-TRANSPEPTIDASE MRDA"/>
    <property type="match status" value="1"/>
</dbReference>
<reference evidence="16 17" key="1">
    <citation type="journal article" date="2016" name="Nat. Commun.">
        <title>Thousands of microbial genomes shed light on interconnected biogeochemical processes in an aquifer system.</title>
        <authorList>
            <person name="Anantharaman K."/>
            <person name="Brown C.T."/>
            <person name="Hug L.A."/>
            <person name="Sharon I."/>
            <person name="Castelle C.J."/>
            <person name="Probst A.J."/>
            <person name="Thomas B.C."/>
            <person name="Singh A."/>
            <person name="Wilkins M.J."/>
            <person name="Karaoz U."/>
            <person name="Brodie E.L."/>
            <person name="Williams K.H."/>
            <person name="Hubbard S.S."/>
            <person name="Banfield J.F."/>
        </authorList>
    </citation>
    <scope>NUCLEOTIDE SEQUENCE [LARGE SCALE GENOMIC DNA]</scope>
</reference>
<name>A0A1G2BZB0_9BACT</name>
<evidence type="ECO:0000259" key="15">
    <source>
        <dbReference type="Pfam" id="PF03717"/>
    </source>
</evidence>
<evidence type="ECO:0000256" key="4">
    <source>
        <dbReference type="ARBA" id="ARBA00022519"/>
    </source>
</evidence>
<keyword evidence="7" id="KW-0378">Hydrolase</keyword>
<dbReference type="InterPro" id="IPR017790">
    <property type="entry name" value="Penicillin-binding_protein_2"/>
</dbReference>
<dbReference type="NCBIfam" id="TIGR03423">
    <property type="entry name" value="pbp2_mrdA"/>
    <property type="match status" value="1"/>
</dbReference>
<dbReference type="GO" id="GO:0005886">
    <property type="term" value="C:plasma membrane"/>
    <property type="evidence" value="ECO:0007669"/>
    <property type="project" value="UniProtKB-SubCell"/>
</dbReference>
<keyword evidence="6 13" id="KW-0812">Transmembrane</keyword>
<keyword evidence="4" id="KW-0997">Cell inner membrane</keyword>
<feature type="transmembrane region" description="Helical" evidence="13">
    <location>
        <begin position="55"/>
        <end position="73"/>
    </location>
</feature>
<evidence type="ECO:0000256" key="11">
    <source>
        <dbReference type="ARBA" id="ARBA00023136"/>
    </source>
</evidence>
<feature type="domain" description="Penicillin-binding protein transpeptidase" evidence="14">
    <location>
        <begin position="304"/>
        <end position="629"/>
    </location>
</feature>
<dbReference type="InterPro" id="IPR012338">
    <property type="entry name" value="Beta-lactam/transpept-like"/>
</dbReference>
<evidence type="ECO:0000256" key="6">
    <source>
        <dbReference type="ARBA" id="ARBA00022692"/>
    </source>
</evidence>
<evidence type="ECO:0000256" key="5">
    <source>
        <dbReference type="ARBA" id="ARBA00022670"/>
    </source>
</evidence>
<evidence type="ECO:0000256" key="7">
    <source>
        <dbReference type="ARBA" id="ARBA00022801"/>
    </source>
</evidence>
<dbReference type="Proteomes" id="UP000177626">
    <property type="component" value="Unassembled WGS sequence"/>
</dbReference>
<dbReference type="GO" id="GO:0009002">
    <property type="term" value="F:serine-type D-Ala-D-Ala carboxypeptidase activity"/>
    <property type="evidence" value="ECO:0007669"/>
    <property type="project" value="InterPro"/>
</dbReference>
<keyword evidence="8" id="KW-0133">Cell shape</keyword>
<keyword evidence="10 13" id="KW-1133">Transmembrane helix</keyword>
<evidence type="ECO:0000313" key="17">
    <source>
        <dbReference type="Proteomes" id="UP000177626"/>
    </source>
</evidence>
<dbReference type="SUPFAM" id="SSF56519">
    <property type="entry name" value="Penicillin binding protein dimerisation domain"/>
    <property type="match status" value="1"/>
</dbReference>
<keyword evidence="3" id="KW-1003">Cell membrane</keyword>
<keyword evidence="5" id="KW-0645">Protease</keyword>
<dbReference type="Pfam" id="PF03717">
    <property type="entry name" value="PBP_dimer"/>
    <property type="match status" value="1"/>
</dbReference>